<proteinExistence type="predicted"/>
<dbReference type="HOGENOM" id="CLU_1408857_0_0_1"/>
<dbReference type="Proteomes" id="UP000027222">
    <property type="component" value="Unassembled WGS sequence"/>
</dbReference>
<dbReference type="AlphaFoldDB" id="A0A067S5R0"/>
<reference evidence="3" key="1">
    <citation type="journal article" date="2014" name="Proc. Natl. Acad. Sci. U.S.A.">
        <title>Extensive sampling of basidiomycete genomes demonstrates inadequacy of the white-rot/brown-rot paradigm for wood decay fungi.</title>
        <authorList>
            <person name="Riley R."/>
            <person name="Salamov A.A."/>
            <person name="Brown D.W."/>
            <person name="Nagy L.G."/>
            <person name="Floudas D."/>
            <person name="Held B.W."/>
            <person name="Levasseur A."/>
            <person name="Lombard V."/>
            <person name="Morin E."/>
            <person name="Otillar R."/>
            <person name="Lindquist E.A."/>
            <person name="Sun H."/>
            <person name="LaButti K.M."/>
            <person name="Schmutz J."/>
            <person name="Jabbour D."/>
            <person name="Luo H."/>
            <person name="Baker S.E."/>
            <person name="Pisabarro A.G."/>
            <person name="Walton J.D."/>
            <person name="Blanchette R.A."/>
            <person name="Henrissat B."/>
            <person name="Martin F."/>
            <person name="Cullen D."/>
            <person name="Hibbett D.S."/>
            <person name="Grigoriev I.V."/>
        </authorList>
    </citation>
    <scope>NUCLEOTIDE SEQUENCE [LARGE SCALE GENOMIC DNA]</scope>
    <source>
        <strain evidence="3">CBS 339.88</strain>
    </source>
</reference>
<keyword evidence="3" id="KW-1185">Reference proteome</keyword>
<feature type="compositionally biased region" description="Low complexity" evidence="1">
    <location>
        <begin position="66"/>
        <end position="86"/>
    </location>
</feature>
<evidence type="ECO:0000313" key="2">
    <source>
        <dbReference type="EMBL" id="KDR65212.1"/>
    </source>
</evidence>
<dbReference type="EMBL" id="KL142476">
    <property type="protein sequence ID" value="KDR65212.1"/>
    <property type="molecule type" value="Genomic_DNA"/>
</dbReference>
<evidence type="ECO:0000313" key="3">
    <source>
        <dbReference type="Proteomes" id="UP000027222"/>
    </source>
</evidence>
<organism evidence="2 3">
    <name type="scientific">Galerina marginata (strain CBS 339.88)</name>
    <dbReference type="NCBI Taxonomy" id="685588"/>
    <lineage>
        <taxon>Eukaryota</taxon>
        <taxon>Fungi</taxon>
        <taxon>Dikarya</taxon>
        <taxon>Basidiomycota</taxon>
        <taxon>Agaricomycotina</taxon>
        <taxon>Agaricomycetes</taxon>
        <taxon>Agaricomycetidae</taxon>
        <taxon>Agaricales</taxon>
        <taxon>Agaricineae</taxon>
        <taxon>Strophariaceae</taxon>
        <taxon>Galerina</taxon>
    </lineage>
</organism>
<evidence type="ECO:0000256" key="1">
    <source>
        <dbReference type="SAM" id="MobiDB-lite"/>
    </source>
</evidence>
<protein>
    <submittedName>
        <fullName evidence="2">Uncharacterized protein</fullName>
    </submittedName>
</protein>
<gene>
    <name evidence="2" type="ORF">GALMADRAFT_148879</name>
</gene>
<accession>A0A067S5R0</accession>
<name>A0A067S5R0_GALM3</name>
<sequence length="193" mass="20386">MTTGSPSTPHPHPAVGIVAHQRHGHYRPQKHELNHTPKLSQTLPLPPNANSNANFSTVRVRGPAGRHPSTSRSASASAPLPTSSTRAGNAPTPSSSFLPQSPVVGDDVGRAQHQLRQVDINHGADHNHRLSGGASVLITWPDAGKKRSRYWAPSFSLTSRCFGLKAVVGHILVQGGHAPETHDVAGGTSTFSE</sequence>
<feature type="region of interest" description="Disordered" evidence="1">
    <location>
        <begin position="37"/>
        <end position="104"/>
    </location>
</feature>